<protein>
    <recommendedName>
        <fullName evidence="4">Trichohyalin-plectin-homology domain-containing protein</fullName>
    </recommendedName>
</protein>
<evidence type="ECO:0000313" key="5">
    <source>
        <dbReference type="EMBL" id="CEP00008.1"/>
    </source>
</evidence>
<name>A0A0G4IXD1_PLABS</name>
<gene>
    <name evidence="5" type="ORF">PBRA_007742</name>
</gene>
<evidence type="ECO:0000313" key="6">
    <source>
        <dbReference type="Proteomes" id="UP000039324"/>
    </source>
</evidence>
<organism evidence="5 6">
    <name type="scientific">Plasmodiophora brassicae</name>
    <name type="common">Clubroot disease agent</name>
    <dbReference type="NCBI Taxonomy" id="37360"/>
    <lineage>
        <taxon>Eukaryota</taxon>
        <taxon>Sar</taxon>
        <taxon>Rhizaria</taxon>
        <taxon>Endomyxa</taxon>
        <taxon>Phytomyxea</taxon>
        <taxon>Plasmodiophorida</taxon>
        <taxon>Plasmodiophoridae</taxon>
        <taxon>Plasmodiophora</taxon>
    </lineage>
</organism>
<feature type="compositionally biased region" description="Basic and acidic residues" evidence="3">
    <location>
        <begin position="69"/>
        <end position="79"/>
    </location>
</feature>
<dbReference type="OMA" id="EMHFRSQ"/>
<dbReference type="InterPro" id="IPR039986">
    <property type="entry name" value="CFAP210"/>
</dbReference>
<evidence type="ECO:0000256" key="1">
    <source>
        <dbReference type="ARBA" id="ARBA00023054"/>
    </source>
</evidence>
<feature type="coiled-coil region" evidence="2">
    <location>
        <begin position="205"/>
        <end position="281"/>
    </location>
</feature>
<dbReference type="PANTHER" id="PTHR28663:SF1">
    <property type="entry name" value="CILIA- AND FLAGELLA- ASSOCIATED PROTEIN 210"/>
    <property type="match status" value="1"/>
</dbReference>
<feature type="domain" description="Trichohyalin-plectin-homology" evidence="4">
    <location>
        <begin position="106"/>
        <end position="455"/>
    </location>
</feature>
<evidence type="ECO:0000256" key="2">
    <source>
        <dbReference type="SAM" id="Coils"/>
    </source>
</evidence>
<dbReference type="InterPro" id="IPR043597">
    <property type="entry name" value="TPH_dom"/>
</dbReference>
<dbReference type="EMBL" id="CDSF01000096">
    <property type="protein sequence ID" value="CEP00008.1"/>
    <property type="molecule type" value="Genomic_DNA"/>
</dbReference>
<sequence>MIVLVVCVTRDSRSVLSSIELRRLQKLAFGSEQQSATSSNENKNARLKALSNGHVRKWEQQTNASSAARQEKELREERQRRIDEEYEARLAAERKAMIDRAEREVYDNTDEVKSLLAGMMISDVYRERAHQKQVRERRAALEKFRDERIQAELDRQNAEAIAAERAAIDERRRIDQQIAQTQIEQFAEYKRARRARLRATVEEGLRLAKQAKEAHKEEIRKNAERKQSIKEQKLAALGDNFRLRAIRDEERRKAEDELAKIKAYAEEKERKEQQRKKIAEDRFRHRLLIKQRLIDAQTEAMNKRMNNEDEILAAHIQEADRKQEERVRSDKEKQRQQKEMIDKCRQVQIAEMEARRAEERRMAQEMKSKWDREKREFDEEQEAGRCRQRNEAEALAEYHRRQMMAKWQREQGQRDDLNQWVRTQMQEHEAFVGELKQVTQKMMGDYADEGRDTLPIAIALSKNASLRPPRPRHVEMEDEIKQLE</sequence>
<evidence type="ECO:0000256" key="3">
    <source>
        <dbReference type="SAM" id="MobiDB-lite"/>
    </source>
</evidence>
<keyword evidence="6" id="KW-1185">Reference proteome</keyword>
<feature type="region of interest" description="Disordered" evidence="3">
    <location>
        <begin position="319"/>
        <end position="341"/>
    </location>
</feature>
<feature type="region of interest" description="Disordered" evidence="3">
    <location>
        <begin position="50"/>
        <end position="79"/>
    </location>
</feature>
<dbReference type="AlphaFoldDB" id="A0A0G4IXD1"/>
<keyword evidence="1 2" id="KW-0175">Coiled coil</keyword>
<proteinExistence type="predicted"/>
<reference evidence="5 6" key="1">
    <citation type="submission" date="2015-02" db="EMBL/GenBank/DDBJ databases">
        <authorList>
            <person name="Chooi Y.-H."/>
        </authorList>
    </citation>
    <scope>NUCLEOTIDE SEQUENCE [LARGE SCALE GENOMIC DNA]</scope>
    <source>
        <strain evidence="5">E3</strain>
    </source>
</reference>
<evidence type="ECO:0000259" key="4">
    <source>
        <dbReference type="Pfam" id="PF13868"/>
    </source>
</evidence>
<dbReference type="PANTHER" id="PTHR28663">
    <property type="entry name" value="COILED-COIL DOMAIN-CONTAINING PROTEIN 173"/>
    <property type="match status" value="1"/>
</dbReference>
<accession>A0A0G4IXD1</accession>
<dbReference type="Pfam" id="PF13868">
    <property type="entry name" value="TPH"/>
    <property type="match status" value="1"/>
</dbReference>
<dbReference type="Proteomes" id="UP000039324">
    <property type="component" value="Unassembled WGS sequence"/>
</dbReference>